<keyword evidence="2" id="KW-1185">Reference proteome</keyword>
<organism evidence="1 2">
    <name type="scientific">Sphenostylis stenocarpa</name>
    <dbReference type="NCBI Taxonomy" id="92480"/>
    <lineage>
        <taxon>Eukaryota</taxon>
        <taxon>Viridiplantae</taxon>
        <taxon>Streptophyta</taxon>
        <taxon>Embryophyta</taxon>
        <taxon>Tracheophyta</taxon>
        <taxon>Spermatophyta</taxon>
        <taxon>Magnoliopsida</taxon>
        <taxon>eudicotyledons</taxon>
        <taxon>Gunneridae</taxon>
        <taxon>Pentapetalae</taxon>
        <taxon>rosids</taxon>
        <taxon>fabids</taxon>
        <taxon>Fabales</taxon>
        <taxon>Fabaceae</taxon>
        <taxon>Papilionoideae</taxon>
        <taxon>50 kb inversion clade</taxon>
        <taxon>NPAAA clade</taxon>
        <taxon>indigoferoid/millettioid clade</taxon>
        <taxon>Phaseoleae</taxon>
        <taxon>Sphenostylis</taxon>
    </lineage>
</organism>
<protein>
    <submittedName>
        <fullName evidence="1">Uncharacterized protein</fullName>
    </submittedName>
</protein>
<evidence type="ECO:0000313" key="2">
    <source>
        <dbReference type="Proteomes" id="UP001189624"/>
    </source>
</evidence>
<dbReference type="PANTHER" id="PTHR36615">
    <property type="entry name" value="PROTEIN, PUTATIVE-RELATED"/>
    <property type="match status" value="1"/>
</dbReference>
<name>A0AA86T2W6_9FABA</name>
<proteinExistence type="predicted"/>
<dbReference type="EMBL" id="OY731403">
    <property type="protein sequence ID" value="CAJ1961568.1"/>
    <property type="molecule type" value="Genomic_DNA"/>
</dbReference>
<sequence>MVSEIWALGGTTQLQDHMESFIKDSAFPDTISAIYAKKGVKSRSIWDMTTSKQYKREIETMKQGKRFPKRFSGRPIPRRGQVKIAIVLGLAHSVSSIFFRTASCVAPPHFTH</sequence>
<accession>A0AA86T2W6</accession>
<evidence type="ECO:0000313" key="1">
    <source>
        <dbReference type="EMBL" id="CAJ1961568.1"/>
    </source>
</evidence>
<dbReference type="Gramene" id="rna-AYBTSS11_LOCUS18794">
    <property type="protein sequence ID" value="CAJ1961568.1"/>
    <property type="gene ID" value="gene-AYBTSS11_LOCUS18794"/>
</dbReference>
<reference evidence="1" key="1">
    <citation type="submission" date="2023-10" db="EMBL/GenBank/DDBJ databases">
        <authorList>
            <person name="Domelevo Entfellner J.-B."/>
        </authorList>
    </citation>
    <scope>NUCLEOTIDE SEQUENCE</scope>
</reference>
<dbReference type="Proteomes" id="UP001189624">
    <property type="component" value="Chromosome 6"/>
</dbReference>
<dbReference type="AlphaFoldDB" id="A0AA86T2W6"/>
<gene>
    <name evidence="1" type="ORF">AYBTSS11_LOCUS18794</name>
</gene>
<dbReference type="PANTHER" id="PTHR36615:SF7">
    <property type="entry name" value="PROTEIN, PUTATIVE-RELATED"/>
    <property type="match status" value="1"/>
</dbReference>